<evidence type="ECO:0000313" key="16">
    <source>
        <dbReference type="Proteomes" id="UP000317650"/>
    </source>
</evidence>
<feature type="compositionally biased region" description="Polar residues" evidence="13">
    <location>
        <begin position="584"/>
        <end position="601"/>
    </location>
</feature>
<gene>
    <name evidence="15" type="ORF">C4D60_Mb06t35170</name>
</gene>
<accession>A0A4S8ITR1</accession>
<dbReference type="SMART" id="SM01044">
    <property type="entry name" value="Btz"/>
    <property type="match status" value="1"/>
</dbReference>
<protein>
    <recommendedName>
        <fullName evidence="14">Btz domain-containing protein</fullName>
    </recommendedName>
</protein>
<feature type="compositionally biased region" description="Basic and acidic residues" evidence="13">
    <location>
        <begin position="255"/>
        <end position="269"/>
    </location>
</feature>
<comment type="caution">
    <text evidence="15">The sequence shown here is derived from an EMBL/GenBank/DDBJ whole genome shotgun (WGS) entry which is preliminary data.</text>
</comment>
<evidence type="ECO:0000259" key="14">
    <source>
        <dbReference type="SMART" id="SM01044"/>
    </source>
</evidence>
<evidence type="ECO:0000256" key="8">
    <source>
        <dbReference type="ARBA" id="ARBA00022845"/>
    </source>
</evidence>
<keyword evidence="16" id="KW-1185">Reference proteome</keyword>
<feature type="compositionally biased region" description="Basic and acidic residues" evidence="13">
    <location>
        <begin position="83"/>
        <end position="100"/>
    </location>
</feature>
<reference evidence="15 16" key="1">
    <citation type="journal article" date="2019" name="Nat. Plants">
        <title>Genome sequencing of Musa balbisiana reveals subgenome evolution and function divergence in polyploid bananas.</title>
        <authorList>
            <person name="Yao X."/>
        </authorList>
    </citation>
    <scope>NUCLEOTIDE SEQUENCE [LARGE SCALE GENOMIC DNA]</scope>
    <source>
        <strain evidence="16">cv. DH-PKW</strain>
        <tissue evidence="15">Leaves</tissue>
    </source>
</reference>
<dbReference type="Pfam" id="PF09405">
    <property type="entry name" value="Btz"/>
    <property type="match status" value="2"/>
</dbReference>
<feature type="region of interest" description="Disordered" evidence="13">
    <location>
        <begin position="584"/>
        <end position="617"/>
    </location>
</feature>
<feature type="compositionally biased region" description="Basic and acidic residues" evidence="13">
    <location>
        <begin position="382"/>
        <end position="392"/>
    </location>
</feature>
<evidence type="ECO:0000256" key="12">
    <source>
        <dbReference type="ARBA" id="ARBA00023242"/>
    </source>
</evidence>
<dbReference type="GO" id="GO:0003729">
    <property type="term" value="F:mRNA binding"/>
    <property type="evidence" value="ECO:0007669"/>
    <property type="project" value="InterPro"/>
</dbReference>
<dbReference type="EMBL" id="PYDT01000009">
    <property type="protein sequence ID" value="THU51829.1"/>
    <property type="molecule type" value="Genomic_DNA"/>
</dbReference>
<feature type="compositionally biased region" description="Basic and acidic residues" evidence="13">
    <location>
        <begin position="108"/>
        <end position="123"/>
    </location>
</feature>
<evidence type="ECO:0000256" key="2">
    <source>
        <dbReference type="ARBA" id="ARBA00004496"/>
    </source>
</evidence>
<feature type="compositionally biased region" description="Acidic residues" evidence="13">
    <location>
        <begin position="25"/>
        <end position="58"/>
    </location>
</feature>
<comment type="subcellular location">
    <subcellularLocation>
        <location evidence="2">Cytoplasm</location>
    </subcellularLocation>
    <subcellularLocation>
        <location evidence="1">Nucleus</location>
    </subcellularLocation>
</comment>
<proteinExistence type="inferred from homology"/>
<dbReference type="InterPro" id="IPR044796">
    <property type="entry name" value="MLN51_plant"/>
</dbReference>
<feature type="compositionally biased region" description="Basic and acidic residues" evidence="13">
    <location>
        <begin position="302"/>
        <end position="319"/>
    </location>
</feature>
<dbReference type="STRING" id="52838.A0A4S8ITR1"/>
<dbReference type="GO" id="GO:0005737">
    <property type="term" value="C:cytoplasm"/>
    <property type="evidence" value="ECO:0007669"/>
    <property type="project" value="UniProtKB-SubCell"/>
</dbReference>
<keyword evidence="6" id="KW-0507">mRNA processing</keyword>
<organism evidence="15 16">
    <name type="scientific">Musa balbisiana</name>
    <name type="common">Banana</name>
    <dbReference type="NCBI Taxonomy" id="52838"/>
    <lineage>
        <taxon>Eukaryota</taxon>
        <taxon>Viridiplantae</taxon>
        <taxon>Streptophyta</taxon>
        <taxon>Embryophyta</taxon>
        <taxon>Tracheophyta</taxon>
        <taxon>Spermatophyta</taxon>
        <taxon>Magnoliopsida</taxon>
        <taxon>Liliopsida</taxon>
        <taxon>Zingiberales</taxon>
        <taxon>Musaceae</taxon>
        <taxon>Musa</taxon>
    </lineage>
</organism>
<keyword evidence="11" id="KW-0508">mRNA splicing</keyword>
<name>A0A4S8ITR1_MUSBA</name>
<evidence type="ECO:0000256" key="1">
    <source>
        <dbReference type="ARBA" id="ARBA00004123"/>
    </source>
</evidence>
<evidence type="ECO:0000256" key="4">
    <source>
        <dbReference type="ARBA" id="ARBA00022448"/>
    </source>
</evidence>
<evidence type="ECO:0000256" key="5">
    <source>
        <dbReference type="ARBA" id="ARBA00022490"/>
    </source>
</evidence>
<dbReference type="GO" id="GO:0035145">
    <property type="term" value="C:exon-exon junction complex"/>
    <property type="evidence" value="ECO:0007669"/>
    <property type="project" value="InterPro"/>
</dbReference>
<keyword evidence="12" id="KW-0539">Nucleus</keyword>
<evidence type="ECO:0000256" key="9">
    <source>
        <dbReference type="ARBA" id="ARBA00022884"/>
    </source>
</evidence>
<evidence type="ECO:0000256" key="10">
    <source>
        <dbReference type="ARBA" id="ARBA00023161"/>
    </source>
</evidence>
<dbReference type="AlphaFoldDB" id="A0A4S8ITR1"/>
<dbReference type="GO" id="GO:0000184">
    <property type="term" value="P:nuclear-transcribed mRNA catabolic process, nonsense-mediated decay"/>
    <property type="evidence" value="ECO:0007669"/>
    <property type="project" value="UniProtKB-KW"/>
</dbReference>
<feature type="compositionally biased region" description="Basic and acidic residues" evidence="13">
    <location>
        <begin position="135"/>
        <end position="145"/>
    </location>
</feature>
<dbReference type="GO" id="GO:0008380">
    <property type="term" value="P:RNA splicing"/>
    <property type="evidence" value="ECO:0007669"/>
    <property type="project" value="UniProtKB-KW"/>
</dbReference>
<dbReference type="GO" id="GO:0006417">
    <property type="term" value="P:regulation of translation"/>
    <property type="evidence" value="ECO:0007669"/>
    <property type="project" value="UniProtKB-KW"/>
</dbReference>
<evidence type="ECO:0000313" key="15">
    <source>
        <dbReference type="EMBL" id="THU51829.1"/>
    </source>
</evidence>
<dbReference type="Proteomes" id="UP000317650">
    <property type="component" value="Chromosome 6"/>
</dbReference>
<evidence type="ECO:0000256" key="6">
    <source>
        <dbReference type="ARBA" id="ARBA00022664"/>
    </source>
</evidence>
<feature type="compositionally biased region" description="Basic residues" evidence="13">
    <location>
        <begin position="333"/>
        <end position="344"/>
    </location>
</feature>
<dbReference type="PANTHER" id="PTHR46837:SF5">
    <property type="entry name" value="PROTEIN MLN51 HOMOLOG"/>
    <property type="match status" value="1"/>
</dbReference>
<feature type="region of interest" description="Disordered" evidence="13">
    <location>
        <begin position="734"/>
        <end position="787"/>
    </location>
</feature>
<sequence>MTRKGGGIRRAREAREGWSQAEVGSEGESDGEGGAEVYDDEEEYYYDEEEDELGDEVEERLGGREEEALEVGGNHVAVGTSGKPRESRKSPEPQGDEQKSDGNLGENQEDKNQVEVEEKKENEPYAVPTAGSFYMHDDRFQENGRGRHRGGIRRAREAREGWSQGEVGSEGESDGEGGAEVYDDEEEYYSDEEEDELGDEVEERLGGREEEALEVGGNHVAVGTSGKPRESRKSPEPQGDEQKSDGNLGTRGKSRRQESGGSGREKENEPYAVPTAGSFYMHDDRFQENGRGRHRRMFGGRKLWDPKDERAWVHDRFEEMNLQDIRNNEERRGSRRRFRGRGRSKSQGAEGGYVRGNRYHTSHDEGNNQGRAPRTVRGRGPRRYEPITKNKGDFPAAQSKRSLINQQESPSIHNTGRQSSRAASVKSEFPRKNTFASSLNSASPPFYPSGSSNQDITLNQKRDVQTGSINKAVAYSTQMRNDSNISQSNSLMQGKIVTDMVGHDRFYTDPSLQPAAGKTSANPKEFTHSASSRVQGRGLSSGGPLNSHSVSLMAAQIKPTVRPVQVPTQPAIRSSTQQVVELLSNGRQASPPQPPSVNSSEVGEADSSPGSSKSKISLAEKARISNQGIGKGSFLYDGAQVIGATGAMGLAHTEQNFPGTPALLPVMQLGNQHPGGIGVPAMGMALPGYVAQPQLGFGNSEMTWVPVLAGAAGALGASYCPPYVALDGNYYARPSGQTSSRESSTNKPGSSLKLSQRPGRLPLEVVNEELGERHNKPRRYSEMNFGQ</sequence>
<feature type="compositionally biased region" description="Basic and acidic residues" evidence="13">
    <location>
        <begin position="227"/>
        <end position="244"/>
    </location>
</feature>
<keyword evidence="7" id="KW-0509">mRNA transport</keyword>
<feature type="compositionally biased region" description="Acidic residues" evidence="13">
    <location>
        <begin position="169"/>
        <end position="202"/>
    </location>
</feature>
<keyword evidence="5" id="KW-0963">Cytoplasm</keyword>
<feature type="compositionally biased region" description="Polar residues" evidence="13">
    <location>
        <begin position="434"/>
        <end position="455"/>
    </location>
</feature>
<dbReference type="GO" id="GO:0006397">
    <property type="term" value="P:mRNA processing"/>
    <property type="evidence" value="ECO:0007669"/>
    <property type="project" value="UniProtKB-KW"/>
</dbReference>
<comment type="similarity">
    <text evidence="3">Belongs to the CASC3 family.</text>
</comment>
<evidence type="ECO:0000256" key="7">
    <source>
        <dbReference type="ARBA" id="ARBA00022816"/>
    </source>
</evidence>
<dbReference type="GO" id="GO:0051028">
    <property type="term" value="P:mRNA transport"/>
    <property type="evidence" value="ECO:0007669"/>
    <property type="project" value="UniProtKB-KW"/>
</dbReference>
<keyword evidence="4" id="KW-0813">Transport</keyword>
<feature type="region of interest" description="Disordered" evidence="13">
    <location>
        <begin position="514"/>
        <end position="547"/>
    </location>
</feature>
<keyword evidence="10" id="KW-0866">Nonsense-mediated mRNA decay</keyword>
<feature type="compositionally biased region" description="Polar residues" evidence="13">
    <location>
        <begin position="735"/>
        <end position="754"/>
    </location>
</feature>
<feature type="domain" description="Btz" evidence="14">
    <location>
        <begin position="224"/>
        <end position="340"/>
    </location>
</feature>
<dbReference type="PANTHER" id="PTHR46837">
    <property type="entry name" value="PROTEIN MLN51 HOMOLOG"/>
    <property type="match status" value="1"/>
</dbReference>
<dbReference type="InterPro" id="IPR018545">
    <property type="entry name" value="Btz_dom"/>
</dbReference>
<keyword evidence="9" id="KW-0694">RNA-binding</keyword>
<evidence type="ECO:0000256" key="13">
    <source>
        <dbReference type="SAM" id="MobiDB-lite"/>
    </source>
</evidence>
<keyword evidence="8" id="KW-0810">Translation regulation</keyword>
<evidence type="ECO:0000256" key="11">
    <source>
        <dbReference type="ARBA" id="ARBA00023187"/>
    </source>
</evidence>
<feature type="compositionally biased region" description="Polar residues" evidence="13">
    <location>
        <begin position="399"/>
        <end position="422"/>
    </location>
</feature>
<feature type="compositionally biased region" description="Basic and acidic residues" evidence="13">
    <location>
        <begin position="281"/>
        <end position="291"/>
    </location>
</feature>
<feature type="region of interest" description="Disordered" evidence="13">
    <location>
        <begin position="1"/>
        <end position="455"/>
    </location>
</feature>
<feature type="compositionally biased region" description="Low complexity" evidence="13">
    <location>
        <begin position="607"/>
        <end position="617"/>
    </location>
</feature>
<evidence type="ECO:0000256" key="3">
    <source>
        <dbReference type="ARBA" id="ARBA00009548"/>
    </source>
</evidence>